<dbReference type="SUPFAM" id="SSF47384">
    <property type="entry name" value="Homodimeric domain of signal transducing histidine kinase"/>
    <property type="match status" value="1"/>
</dbReference>
<dbReference type="PRINTS" id="PR00344">
    <property type="entry name" value="BCTRLSENSOR"/>
</dbReference>
<evidence type="ECO:0000313" key="3">
    <source>
        <dbReference type="EMBL" id="MPM73417.1"/>
    </source>
</evidence>
<dbReference type="SUPFAM" id="SSF55874">
    <property type="entry name" value="ATPase domain of HSP90 chaperone/DNA topoisomerase II/histidine kinase"/>
    <property type="match status" value="1"/>
</dbReference>
<name>A0A645C7Z5_9ZZZZ</name>
<dbReference type="Gene3D" id="3.30.565.10">
    <property type="entry name" value="Histidine kinase-like ATPase, C-terminal domain"/>
    <property type="match status" value="1"/>
</dbReference>
<reference evidence="3" key="1">
    <citation type="submission" date="2019-08" db="EMBL/GenBank/DDBJ databases">
        <authorList>
            <person name="Kucharzyk K."/>
            <person name="Murdoch R.W."/>
            <person name="Higgins S."/>
            <person name="Loffler F."/>
        </authorList>
    </citation>
    <scope>NUCLEOTIDE SEQUENCE</scope>
</reference>
<dbReference type="CDD" id="cd00082">
    <property type="entry name" value="HisKA"/>
    <property type="match status" value="1"/>
</dbReference>
<dbReference type="InterPro" id="IPR029016">
    <property type="entry name" value="GAF-like_dom_sf"/>
</dbReference>
<dbReference type="SUPFAM" id="SSF55781">
    <property type="entry name" value="GAF domain-like"/>
    <property type="match status" value="1"/>
</dbReference>
<dbReference type="EC" id="2.7.-.-" evidence="3"/>
<accession>A0A645C7Z5</accession>
<dbReference type="AlphaFoldDB" id="A0A645C7Z5"/>
<dbReference type="InterPro" id="IPR036097">
    <property type="entry name" value="HisK_dim/P_sf"/>
</dbReference>
<gene>
    <name evidence="3" type="primary">sasA_291</name>
    <name evidence="3" type="ORF">SDC9_120397</name>
</gene>
<dbReference type="SMART" id="SM00388">
    <property type="entry name" value="HisKA"/>
    <property type="match status" value="1"/>
</dbReference>
<dbReference type="PROSITE" id="PS50109">
    <property type="entry name" value="HIS_KIN"/>
    <property type="match status" value="1"/>
</dbReference>
<dbReference type="Pfam" id="PF02518">
    <property type="entry name" value="HATPase_c"/>
    <property type="match status" value="1"/>
</dbReference>
<dbReference type="Gene3D" id="3.30.450.40">
    <property type="match status" value="1"/>
</dbReference>
<feature type="domain" description="Histidine kinase" evidence="2">
    <location>
        <begin position="165"/>
        <end position="416"/>
    </location>
</feature>
<dbReference type="SMART" id="SM00387">
    <property type="entry name" value="HATPase_c"/>
    <property type="match status" value="1"/>
</dbReference>
<dbReference type="InterPro" id="IPR003594">
    <property type="entry name" value="HATPase_dom"/>
</dbReference>
<dbReference type="InterPro" id="IPR036890">
    <property type="entry name" value="HATPase_C_sf"/>
</dbReference>
<evidence type="ECO:0000256" key="1">
    <source>
        <dbReference type="ARBA" id="ARBA00022553"/>
    </source>
</evidence>
<dbReference type="EMBL" id="VSSQ01025352">
    <property type="protein sequence ID" value="MPM73417.1"/>
    <property type="molecule type" value="Genomic_DNA"/>
</dbReference>
<comment type="caution">
    <text evidence="3">The sequence shown here is derived from an EMBL/GenBank/DDBJ whole genome shotgun (WGS) entry which is preliminary data.</text>
</comment>
<sequence>MESNKIIIIPTYNEKENILECNYPITSSGENETILIPIVETNSFAVKSFELKEPIIINNLDLEYQKYFLNRSNKFIPEDIKSLYYCPIIDNDNVIGIFTIRSSQQGIFRDFNFDILNTLRTYLDISIKNILSYENLQKSINELQVTQNKLVRNEKMASLGQLTAGIAHEIKNPLNFVINFSDLSMDLIEDIVDEINNLKETKNIETINEIEELIEDMKLNVTKINEHSKRADNIIKNMLQHSRGDAGEYSLVDINALVSEFTKLSYHGMRASDTEFNVNIIYDLDKSLEKVKVVPHNISRVIINVVSNAFFATSKKAKLLNETSDTTKFSPEVIIKTINNNNNFVIIVRDNGVGISTDNVPKIFTPFFTTKSTGQGTGLGLSISYEIVIEEHHGEITFETKENEFTEFKITIPKNLE</sequence>
<dbReference type="InterPro" id="IPR004358">
    <property type="entry name" value="Sig_transdc_His_kin-like_C"/>
</dbReference>
<dbReference type="PANTHER" id="PTHR43065:SF42">
    <property type="entry name" value="TWO-COMPONENT SENSOR PPRA"/>
    <property type="match status" value="1"/>
</dbReference>
<organism evidence="3">
    <name type="scientific">bioreactor metagenome</name>
    <dbReference type="NCBI Taxonomy" id="1076179"/>
    <lineage>
        <taxon>unclassified sequences</taxon>
        <taxon>metagenomes</taxon>
        <taxon>ecological metagenomes</taxon>
    </lineage>
</organism>
<keyword evidence="3" id="KW-0808">Transferase</keyword>
<dbReference type="PANTHER" id="PTHR43065">
    <property type="entry name" value="SENSOR HISTIDINE KINASE"/>
    <property type="match status" value="1"/>
</dbReference>
<dbReference type="Gene3D" id="1.10.287.130">
    <property type="match status" value="1"/>
</dbReference>
<protein>
    <submittedName>
        <fullName evidence="3">Adaptive-response sensory-kinase SasA</fullName>
        <ecNumber evidence="3">2.7.-.-</ecNumber>
    </submittedName>
</protein>
<keyword evidence="3" id="KW-0418">Kinase</keyword>
<dbReference type="GO" id="GO:0000155">
    <property type="term" value="F:phosphorelay sensor kinase activity"/>
    <property type="evidence" value="ECO:0007669"/>
    <property type="project" value="InterPro"/>
</dbReference>
<dbReference type="InterPro" id="IPR003661">
    <property type="entry name" value="HisK_dim/P_dom"/>
</dbReference>
<keyword evidence="1" id="KW-0597">Phosphoprotein</keyword>
<proteinExistence type="predicted"/>
<dbReference type="Pfam" id="PF00512">
    <property type="entry name" value="HisKA"/>
    <property type="match status" value="1"/>
</dbReference>
<dbReference type="InterPro" id="IPR005467">
    <property type="entry name" value="His_kinase_dom"/>
</dbReference>
<evidence type="ECO:0000259" key="2">
    <source>
        <dbReference type="PROSITE" id="PS50109"/>
    </source>
</evidence>